<dbReference type="Proteomes" id="UP001243009">
    <property type="component" value="Unassembled WGS sequence"/>
</dbReference>
<dbReference type="InterPro" id="IPR051162">
    <property type="entry name" value="T4SS_component"/>
</dbReference>
<evidence type="ECO:0000313" key="5">
    <source>
        <dbReference type="EMBL" id="MDO9711782.1"/>
    </source>
</evidence>
<evidence type="ECO:0000256" key="2">
    <source>
        <dbReference type="ARBA" id="ARBA00022741"/>
    </source>
</evidence>
<evidence type="ECO:0000256" key="1">
    <source>
        <dbReference type="ARBA" id="ARBA00006512"/>
    </source>
</evidence>
<protein>
    <recommendedName>
        <fullName evidence="4">CagE TrbE VirB component of type IV transporter system central domain-containing protein</fullName>
    </recommendedName>
</protein>
<comment type="caution">
    <text evidence="5">The sequence shown here is derived from an EMBL/GenBank/DDBJ whole genome shotgun (WGS) entry which is preliminary data.</text>
</comment>
<dbReference type="Pfam" id="PF03135">
    <property type="entry name" value="CagE_TrbE_VirB"/>
    <property type="match status" value="1"/>
</dbReference>
<dbReference type="EMBL" id="JAUTWS010000034">
    <property type="protein sequence ID" value="MDO9711782.1"/>
    <property type="molecule type" value="Genomic_DNA"/>
</dbReference>
<evidence type="ECO:0000259" key="4">
    <source>
        <dbReference type="Pfam" id="PF03135"/>
    </source>
</evidence>
<evidence type="ECO:0000313" key="6">
    <source>
        <dbReference type="Proteomes" id="UP001243009"/>
    </source>
</evidence>
<gene>
    <name evidence="5" type="ORF">Q7A36_25770</name>
</gene>
<keyword evidence="3" id="KW-0067">ATP-binding</keyword>
<comment type="similarity">
    <text evidence="1">Belongs to the TrbE/VirB4 family.</text>
</comment>
<evidence type="ECO:0000256" key="3">
    <source>
        <dbReference type="ARBA" id="ARBA00022840"/>
    </source>
</evidence>
<keyword evidence="6" id="KW-1185">Reference proteome</keyword>
<dbReference type="PANTHER" id="PTHR30121:SF12">
    <property type="entry name" value="TYPE IV SECRETION SYSTEM PROTEIN CAGE"/>
    <property type="match status" value="1"/>
</dbReference>
<name>A0ABT9E6H1_9PROT</name>
<keyword evidence="2" id="KW-0547">Nucleotide-binding</keyword>
<dbReference type="RefSeq" id="WP_305106635.1">
    <property type="nucleotide sequence ID" value="NZ_JAUTWS010000034.1"/>
</dbReference>
<feature type="domain" description="CagE TrbE VirB component of type IV transporter system central" evidence="4">
    <location>
        <begin position="176"/>
        <end position="322"/>
    </location>
</feature>
<dbReference type="PANTHER" id="PTHR30121">
    <property type="entry name" value="UNCHARACTERIZED PROTEIN YJGR-RELATED"/>
    <property type="match status" value="1"/>
</dbReference>
<sequence length="842" mass="92630">MPRHRADLAHWIPIEDTLSPTARLLRGGHVHAAFEADGVHGDTADALTIARCHSGLNTVLRNLRDSHLIIKVALVRTHADPATWPHQRCTIPFIEDVTHAYRDRLLDRRLYENRLFITLEYRAGKAVPGMSQAEQTTQERLDLLERACTLLQASLADYGLRRLGLVEREVPGGRQVFDEVLEAAALIATGLWRPVGMTRGRPGDVVLTEDVVLHHEHLELRSPGSTTYAAGLTFREYPARTYPGILNGLLAAPFRFSLVHSFRFLEPAEGQGIITRKQNKMLWAGDKAASQIAGLVLAADQLQSGEFVMGEHAMTLCVFADRAGTGSALYDRILNRVRDAVARAGLPAHALDVFDGAVQDAIGRPDSNPLSDVVNAAWQLLGATGCTVARESRALMGTWLSMLPGNDQLHPRSGAITSLNFAGFCPLLGYARGPRLSRWGKPIAVTVSPGGTPYHYHWYDGTGDSAVGNTLVTGWTGSAKSGTTGFLALCTVARVWENGGGWIGLDHKRGWNALTLAMGGSYSILGDGEPALAPMRALPNTARTREFLNTLLRGCILQGGTCEITPEEEYRLELGIATVMENHPEHRWIREVQAFLGDHPDGAGARLRKWCWGEELGWVLDAPVDRVDMSRDINCFDTTRLLANERARGPAMFTLFFRIEQRLDGRPLLITVDEGWYVLMESTVFAPAMEKISRTIRSKNGVLVFITQSPADPVRAGLGAALVEQFPNQMHFSNPKARREDYRALSLTDGEFDAIMGLQKGTGAFLLRKGTHSSIQCVPLAGLDDALAILSVSEANLEAIDSMAEEDRSDPIRFQAEFHRRRKAIAARLAREQQRQVQEEPS</sequence>
<accession>A0ABT9E6H1</accession>
<reference evidence="5 6" key="1">
    <citation type="submission" date="2023-08" db="EMBL/GenBank/DDBJ databases">
        <title>The draft genome sequence of Paracraurococcus sp. LOR1-02.</title>
        <authorList>
            <person name="Kingkaew E."/>
            <person name="Tanasupawat S."/>
        </authorList>
    </citation>
    <scope>NUCLEOTIDE SEQUENCE [LARGE SCALE GENOMIC DNA]</scope>
    <source>
        <strain evidence="5 6">LOR1-02</strain>
    </source>
</reference>
<organism evidence="5 6">
    <name type="scientific">Paracraurococcus lichenis</name>
    <dbReference type="NCBI Taxonomy" id="3064888"/>
    <lineage>
        <taxon>Bacteria</taxon>
        <taxon>Pseudomonadati</taxon>
        <taxon>Pseudomonadota</taxon>
        <taxon>Alphaproteobacteria</taxon>
        <taxon>Acetobacterales</taxon>
        <taxon>Roseomonadaceae</taxon>
        <taxon>Paracraurococcus</taxon>
    </lineage>
</organism>
<dbReference type="InterPro" id="IPR018145">
    <property type="entry name" value="CagE_TrbE_VirB_cntrl_dom"/>
</dbReference>
<dbReference type="InterPro" id="IPR027417">
    <property type="entry name" value="P-loop_NTPase"/>
</dbReference>
<dbReference type="SUPFAM" id="SSF52540">
    <property type="entry name" value="P-loop containing nucleoside triphosphate hydrolases"/>
    <property type="match status" value="1"/>
</dbReference>
<dbReference type="Gene3D" id="3.40.50.300">
    <property type="entry name" value="P-loop containing nucleotide triphosphate hydrolases"/>
    <property type="match status" value="1"/>
</dbReference>
<proteinExistence type="inferred from homology"/>